<feature type="domain" description="LysM" evidence="1">
    <location>
        <begin position="168"/>
        <end position="217"/>
    </location>
</feature>
<dbReference type="InterPro" id="IPR052196">
    <property type="entry name" value="Bact_Kbp"/>
</dbReference>
<dbReference type="PANTHER" id="PTHR34700:SF4">
    <property type="entry name" value="PHAGE-LIKE ELEMENT PBSX PROTEIN XKDP"/>
    <property type="match status" value="1"/>
</dbReference>
<dbReference type="InterPro" id="IPR036779">
    <property type="entry name" value="LysM_dom_sf"/>
</dbReference>
<evidence type="ECO:0000259" key="1">
    <source>
        <dbReference type="PROSITE" id="PS51782"/>
    </source>
</evidence>
<reference evidence="2" key="1">
    <citation type="journal article" date="2015" name="Nature">
        <title>Complex archaea that bridge the gap between prokaryotes and eukaryotes.</title>
        <authorList>
            <person name="Spang A."/>
            <person name="Saw J.H."/>
            <person name="Jorgensen S.L."/>
            <person name="Zaremba-Niedzwiedzka K."/>
            <person name="Martijn J."/>
            <person name="Lind A.E."/>
            <person name="van Eijk R."/>
            <person name="Schleper C."/>
            <person name="Guy L."/>
            <person name="Ettema T.J."/>
        </authorList>
    </citation>
    <scope>NUCLEOTIDE SEQUENCE</scope>
</reference>
<accession>A0A0F9FMS8</accession>
<dbReference type="PROSITE" id="PS51782">
    <property type="entry name" value="LYSM"/>
    <property type="match status" value="2"/>
</dbReference>
<comment type="caution">
    <text evidence="2">The sequence shown here is derived from an EMBL/GenBank/DDBJ whole genome shotgun (WGS) entry which is preliminary data.</text>
</comment>
<dbReference type="Pfam" id="PF01476">
    <property type="entry name" value="LysM"/>
    <property type="match status" value="2"/>
</dbReference>
<dbReference type="SMART" id="SM00257">
    <property type="entry name" value="LysM"/>
    <property type="match status" value="2"/>
</dbReference>
<sequence>MSVEDFVEERKIKREFGGKAPVKVPIKDVAVIEGRWEGAEAEKEIVVTQKDISEVHVPGKEIEEFSESTTIPKEEQQIPFVNTQGDIIHKVVSSDSLAKLSKEYYGDETKWKYIHEANENKIPNPNVLYIGLELLIPDITVLEKRDDDMFYENLSGREPDEEVFTTTGTHIVRHGDTLFGIARKYYGDTAMWDKIYDANEDTIVHKRLLEVGQTLIIPE</sequence>
<evidence type="ECO:0000313" key="2">
    <source>
        <dbReference type="EMBL" id="KKL52347.1"/>
    </source>
</evidence>
<dbReference type="EMBL" id="LAZR01031928">
    <property type="protein sequence ID" value="KKL52347.1"/>
    <property type="molecule type" value="Genomic_DNA"/>
</dbReference>
<proteinExistence type="predicted"/>
<dbReference type="PANTHER" id="PTHR34700">
    <property type="entry name" value="POTASSIUM BINDING PROTEIN KBP"/>
    <property type="match status" value="1"/>
</dbReference>
<dbReference type="InterPro" id="IPR018392">
    <property type="entry name" value="LysM"/>
</dbReference>
<dbReference type="SUPFAM" id="SSF54106">
    <property type="entry name" value="LysM domain"/>
    <property type="match status" value="1"/>
</dbReference>
<gene>
    <name evidence="2" type="ORF">LCGC14_2286370</name>
</gene>
<feature type="domain" description="LysM" evidence="1">
    <location>
        <begin position="87"/>
        <end position="136"/>
    </location>
</feature>
<protein>
    <recommendedName>
        <fullName evidence="1">LysM domain-containing protein</fullName>
    </recommendedName>
</protein>
<dbReference type="AlphaFoldDB" id="A0A0F9FMS8"/>
<name>A0A0F9FMS8_9ZZZZ</name>
<dbReference type="Gene3D" id="3.10.350.10">
    <property type="entry name" value="LysM domain"/>
    <property type="match status" value="2"/>
</dbReference>
<dbReference type="CDD" id="cd00118">
    <property type="entry name" value="LysM"/>
    <property type="match status" value="2"/>
</dbReference>
<organism evidence="2">
    <name type="scientific">marine sediment metagenome</name>
    <dbReference type="NCBI Taxonomy" id="412755"/>
    <lineage>
        <taxon>unclassified sequences</taxon>
        <taxon>metagenomes</taxon>
        <taxon>ecological metagenomes</taxon>
    </lineage>
</organism>